<reference evidence="2 3" key="1">
    <citation type="submission" date="2016-11" db="EMBL/GenBank/DDBJ databases">
        <title>Genome sequence and comparative genomic analysis of clinical strain Elizabethkingia meningoseptica 61421 PRCM.</title>
        <authorList>
            <person name="Wang M."/>
            <person name="Hu S."/>
            <person name="Cao L."/>
            <person name="Jiang T."/>
            <person name="Zhou Y."/>
            <person name="Ming D."/>
        </authorList>
    </citation>
    <scope>NUCLEOTIDE SEQUENCE [LARGE SCALE GENOMIC DNA]</scope>
    <source>
        <strain evidence="2 3">61421 PRCM</strain>
    </source>
</reference>
<dbReference type="SUPFAM" id="SSF53448">
    <property type="entry name" value="Nucleotide-diphospho-sugar transferases"/>
    <property type="match status" value="1"/>
</dbReference>
<proteinExistence type="predicted"/>
<dbReference type="Pfam" id="PF00535">
    <property type="entry name" value="Glycos_transf_2"/>
    <property type="match status" value="1"/>
</dbReference>
<keyword evidence="3" id="KW-1185">Reference proteome</keyword>
<dbReference type="Gene3D" id="3.90.550.10">
    <property type="entry name" value="Spore Coat Polysaccharide Biosynthesis Protein SpsA, Chain A"/>
    <property type="match status" value="1"/>
</dbReference>
<dbReference type="AlphaFoldDB" id="A0A1T3IZE0"/>
<evidence type="ECO:0000313" key="2">
    <source>
        <dbReference type="EMBL" id="OOH93859.1"/>
    </source>
</evidence>
<accession>A0A1T3IZE0</accession>
<dbReference type="PANTHER" id="PTHR22916:SF3">
    <property type="entry name" value="UDP-GLCNAC:BETAGAL BETA-1,3-N-ACETYLGLUCOSAMINYLTRANSFERASE-LIKE PROTEIN 1"/>
    <property type="match status" value="1"/>
</dbReference>
<dbReference type="RefSeq" id="WP_070904532.1">
    <property type="nucleotide sequence ID" value="NZ_CP016378.1"/>
</dbReference>
<organism evidence="2 3">
    <name type="scientific">Elizabethkingia meningoseptica</name>
    <name type="common">Chryseobacterium meningosepticum</name>
    <dbReference type="NCBI Taxonomy" id="238"/>
    <lineage>
        <taxon>Bacteria</taxon>
        <taxon>Pseudomonadati</taxon>
        <taxon>Bacteroidota</taxon>
        <taxon>Flavobacteriia</taxon>
        <taxon>Flavobacteriales</taxon>
        <taxon>Weeksellaceae</taxon>
        <taxon>Elizabethkingia</taxon>
    </lineage>
</organism>
<dbReference type="InterPro" id="IPR001173">
    <property type="entry name" value="Glyco_trans_2-like"/>
</dbReference>
<dbReference type="STRING" id="238.BBD35_08685"/>
<dbReference type="EMBL" id="MPOG01000016">
    <property type="protein sequence ID" value="OOH93859.1"/>
    <property type="molecule type" value="Genomic_DNA"/>
</dbReference>
<sequence length="255" mass="30128">MKDNKISVCIASYNGEKFIKEQINSILSQLEDEDEIIISDNGSTDRTLEVLNEFNDDRIKIFTYKSGFSSKSIDYERKLINIYYNFRNAFQNAKNEIIFLSDQDDIWFDNKYSIIKDAMKSYDFVAHDCLMFRGQFSESMRSLFEMNNISQGSLSYFNIIKDNPFLGCCIAFKREIGIDAFKYDNAIIPHDTWLALIAYMKNKNKFLILNEPLIYYRVHNNNNSYIEKSENSLFFKLKYRLKLALFSLKNYIYAK</sequence>
<protein>
    <recommendedName>
        <fullName evidence="1">Glycosyltransferase 2-like domain-containing protein</fullName>
    </recommendedName>
</protein>
<comment type="caution">
    <text evidence="2">The sequence shown here is derived from an EMBL/GenBank/DDBJ whole genome shotgun (WGS) entry which is preliminary data.</text>
</comment>
<dbReference type="PANTHER" id="PTHR22916">
    <property type="entry name" value="GLYCOSYLTRANSFERASE"/>
    <property type="match status" value="1"/>
</dbReference>
<dbReference type="GO" id="GO:0016758">
    <property type="term" value="F:hexosyltransferase activity"/>
    <property type="evidence" value="ECO:0007669"/>
    <property type="project" value="UniProtKB-ARBA"/>
</dbReference>
<gene>
    <name evidence="2" type="ORF">BMF97_15055</name>
</gene>
<dbReference type="Proteomes" id="UP000188947">
    <property type="component" value="Unassembled WGS sequence"/>
</dbReference>
<evidence type="ECO:0000259" key="1">
    <source>
        <dbReference type="Pfam" id="PF00535"/>
    </source>
</evidence>
<evidence type="ECO:0000313" key="3">
    <source>
        <dbReference type="Proteomes" id="UP000188947"/>
    </source>
</evidence>
<dbReference type="InterPro" id="IPR029044">
    <property type="entry name" value="Nucleotide-diphossugar_trans"/>
</dbReference>
<feature type="domain" description="Glycosyltransferase 2-like" evidence="1">
    <location>
        <begin position="7"/>
        <end position="174"/>
    </location>
</feature>
<name>A0A1T3IZE0_ELIME</name>